<protein>
    <submittedName>
        <fullName evidence="13">Uncharacterized protein</fullName>
    </submittedName>
</protein>
<evidence type="ECO:0000313" key="13">
    <source>
        <dbReference type="EMBL" id="CAG2240534.1"/>
    </source>
</evidence>
<dbReference type="EMBL" id="CAJPWZ010002564">
    <property type="protein sequence ID" value="CAG2240534.1"/>
    <property type="molecule type" value="Genomic_DNA"/>
</dbReference>
<dbReference type="Proteomes" id="UP000683360">
    <property type="component" value="Unassembled WGS sequence"/>
</dbReference>
<evidence type="ECO:0000256" key="3">
    <source>
        <dbReference type="ARBA" id="ARBA00022692"/>
    </source>
</evidence>
<dbReference type="GO" id="GO:0042246">
    <property type="term" value="P:tissue regeneration"/>
    <property type="evidence" value="ECO:0007669"/>
    <property type="project" value="InterPro"/>
</dbReference>
<keyword evidence="3 12" id="KW-0812">Transmembrane</keyword>
<dbReference type="PANTHER" id="PTHR12316:SF17">
    <property type="entry name" value="NINJURIN C, ISOFORM D"/>
    <property type="match status" value="1"/>
</dbReference>
<feature type="region of interest" description="Disordered" evidence="11">
    <location>
        <begin position="160"/>
        <end position="184"/>
    </location>
</feature>
<reference evidence="13" key="1">
    <citation type="submission" date="2021-03" db="EMBL/GenBank/DDBJ databases">
        <authorList>
            <person name="Bekaert M."/>
        </authorList>
    </citation>
    <scope>NUCLEOTIDE SEQUENCE</scope>
</reference>
<evidence type="ECO:0000256" key="7">
    <source>
        <dbReference type="ARBA" id="ARBA00022889"/>
    </source>
</evidence>
<evidence type="ECO:0000256" key="4">
    <source>
        <dbReference type="ARBA" id="ARBA00022723"/>
    </source>
</evidence>
<comment type="subcellular location">
    <subcellularLocation>
        <location evidence="1">Membrane</location>
        <topology evidence="1">Multi-pass membrane protein</topology>
    </subcellularLocation>
</comment>
<feature type="compositionally biased region" description="Polar residues" evidence="11">
    <location>
        <begin position="160"/>
        <end position="173"/>
    </location>
</feature>
<dbReference type="GO" id="GO:0007155">
    <property type="term" value="P:cell adhesion"/>
    <property type="evidence" value="ECO:0007669"/>
    <property type="project" value="UniProtKB-KW"/>
</dbReference>
<comment type="caution">
    <text evidence="13">The sequence shown here is derived from an EMBL/GenBank/DDBJ whole genome shotgun (WGS) entry which is preliminary data.</text>
</comment>
<feature type="coiled-coil region" evidence="10">
    <location>
        <begin position="448"/>
        <end position="475"/>
    </location>
</feature>
<feature type="compositionally biased region" description="Polar residues" evidence="11">
    <location>
        <begin position="766"/>
        <end position="775"/>
    </location>
</feature>
<keyword evidence="5" id="KW-0863">Zinc-finger</keyword>
<feature type="region of interest" description="Disordered" evidence="11">
    <location>
        <begin position="755"/>
        <end position="775"/>
    </location>
</feature>
<proteinExistence type="inferred from homology"/>
<name>A0A8S3UDK7_MYTED</name>
<evidence type="ECO:0000256" key="8">
    <source>
        <dbReference type="ARBA" id="ARBA00022989"/>
    </source>
</evidence>
<dbReference type="InterPro" id="IPR013083">
    <property type="entry name" value="Znf_RING/FYVE/PHD"/>
</dbReference>
<sequence>MKYKLNEKNALVKKIEAAEREHNVDIQLKIGTLVMTFTPGAYELYKQAIYKFYDSSNTKIYSKTFKTSKTNNRSVEKAIVEESLSIKGKGNVYSDKRQHFRKNMFNTTSKMDVNGRLYQNFICSDLSEILKTVNQKEVKLVNEKILEICWTVLANQPKSTTQTSHMVNNNTNKDQSDEINKSTNSPLTIDNHSIMYMSPRNILMSIENPQTTIVYPEPRNRKDSIDHNICPVCELAVTDSDSIECNACDMWLHKYCTVLSDEHFEKHTTDIDMLYTCHLCTLLDQDECATAIQDECHRSLVYFDLEMDREGVMTPSVTQPIRNDVHEDPTEIISEADRNRYTSRTSSTFEVNDVQGTFLPPSSHERTNEQSENMIKYPSVTRKNTTGSKNLSSQEIPHSEETLEKTVFTRDKKESSASDVNQSCDQNLTKAKTKRNKKIVYTETDEQLSAHKARIIMLEEQNRDYENTITLLQRKLNSNNIASESKVYEQNEQTNTLNNRLCQFEASIKSQLDILKIEMQHKFTIQEINMKHHLEVSELKAKMDRMTQQGTSTLSSVPQHQPNTSETTDYHQPLTAALPVYHHPLTTAPPVYHQPLRTAQPVLHKPTTTAPPVFHQQYTMPRSTLFHPTQSTHIVHPHNMATATMNSHHHAKVLCHPQESQNQYLYSQQNSRQYANQAVIFQNPILSSRQPYNTNQHFQPRQHMPVPIVPKKHVQNNKRKNCNKLIVQQDIAGQSPMTEKCQNVDNVAMCNTTVPKNSDTEPNKDNVPTGNPANVTNLDCGRQDLVKEPISLVLGIHKLQEVNDTHVCEAKSVDDDLDTEILVRNRGYGGTAVFWRKDIDRAVKFTSDGNDLKIEDRNPLNVSDHTLLIAIIPGVIKASQSSVGKKQIIKRPNWARCDKEKYQEAIRESVTNIDTVNLDNASSEISKLVDLLHSAGKKSIPNYRETITVKTVGRGIWNKEISNASKLSKLAFFEWKNDRLDDSKYKGMNKARKVLRSAQRRAHASKRNTLTEKIMQASQNDSKLFHKLVNGQRKCNNILTDTMVFKGIEESDPELMMSGWKDYFENLYKLDNLNSNQNFCTEKLRVIEVQNKIIEELETERNIEIDNTNVLEVQEVIKALKTGKSPSPDGLSAEHFKLMPEELLTYIVQIVNLIFKDKDLPQETKEGVVSPVHKSGKDKLHPENYRGITVTNTFSTLIEGILKDRLEPKLLKIQSKLQRGFTEKTSSLNTAFIVSAAADFYKEILEELILLTLDAQKAFDKLHHEILFNKMYHDGIDGRQSSEKPLFQYNKYATKKTLAKGLLDISLLMANASQLKAMLNAGTNVDYFWVVIVLIAISLILQLTVGGMLLVLGSMETKSPEVKRHVNGLNNAAVGLICVITVVNIFIAAFGIKISD</sequence>
<feature type="region of interest" description="Disordered" evidence="11">
    <location>
        <begin position="381"/>
        <end position="401"/>
    </location>
</feature>
<comment type="similarity">
    <text evidence="2">Belongs to the ninjurin family.</text>
</comment>
<dbReference type="InterPro" id="IPR043502">
    <property type="entry name" value="DNA/RNA_pol_sf"/>
</dbReference>
<dbReference type="SUPFAM" id="SSF56672">
    <property type="entry name" value="DNA/RNA polymerases"/>
    <property type="match status" value="1"/>
</dbReference>
<evidence type="ECO:0000256" key="12">
    <source>
        <dbReference type="SAM" id="Phobius"/>
    </source>
</evidence>
<dbReference type="PROSITE" id="PS01359">
    <property type="entry name" value="ZF_PHD_1"/>
    <property type="match status" value="1"/>
</dbReference>
<accession>A0A8S3UDK7</accession>
<dbReference type="GO" id="GO:0016020">
    <property type="term" value="C:membrane"/>
    <property type="evidence" value="ECO:0007669"/>
    <property type="project" value="UniProtKB-SubCell"/>
</dbReference>
<dbReference type="InterPro" id="IPR007007">
    <property type="entry name" value="Ninjurin"/>
</dbReference>
<keyword evidence="6" id="KW-0862">Zinc</keyword>
<dbReference type="InterPro" id="IPR019786">
    <property type="entry name" value="Zinc_finger_PHD-type_CS"/>
</dbReference>
<dbReference type="InterPro" id="IPR011011">
    <property type="entry name" value="Znf_FYVE_PHD"/>
</dbReference>
<feature type="transmembrane region" description="Helical" evidence="12">
    <location>
        <begin position="1373"/>
        <end position="1392"/>
    </location>
</feature>
<evidence type="ECO:0000256" key="5">
    <source>
        <dbReference type="ARBA" id="ARBA00022771"/>
    </source>
</evidence>
<feature type="compositionally biased region" description="Polar residues" evidence="11">
    <location>
        <begin position="381"/>
        <end position="396"/>
    </location>
</feature>
<evidence type="ECO:0000313" key="14">
    <source>
        <dbReference type="Proteomes" id="UP000683360"/>
    </source>
</evidence>
<dbReference type="PANTHER" id="PTHR12316">
    <property type="entry name" value="NINJURIN-RELATED"/>
    <property type="match status" value="1"/>
</dbReference>
<keyword evidence="7" id="KW-0130">Cell adhesion</keyword>
<dbReference type="Gene3D" id="3.30.40.10">
    <property type="entry name" value="Zinc/RING finger domain, C3HC4 (zinc finger)"/>
    <property type="match status" value="1"/>
</dbReference>
<organism evidence="13 14">
    <name type="scientific">Mytilus edulis</name>
    <name type="common">Blue mussel</name>
    <dbReference type="NCBI Taxonomy" id="6550"/>
    <lineage>
        <taxon>Eukaryota</taxon>
        <taxon>Metazoa</taxon>
        <taxon>Spiralia</taxon>
        <taxon>Lophotrochozoa</taxon>
        <taxon>Mollusca</taxon>
        <taxon>Bivalvia</taxon>
        <taxon>Autobranchia</taxon>
        <taxon>Pteriomorphia</taxon>
        <taxon>Mytilida</taxon>
        <taxon>Mytiloidea</taxon>
        <taxon>Mytilidae</taxon>
        <taxon>Mytilinae</taxon>
        <taxon>Mytilus</taxon>
    </lineage>
</organism>
<evidence type="ECO:0000256" key="2">
    <source>
        <dbReference type="ARBA" id="ARBA00008141"/>
    </source>
</evidence>
<evidence type="ECO:0000256" key="6">
    <source>
        <dbReference type="ARBA" id="ARBA00022833"/>
    </source>
</evidence>
<keyword evidence="8 12" id="KW-1133">Transmembrane helix</keyword>
<keyword evidence="14" id="KW-1185">Reference proteome</keyword>
<keyword evidence="4" id="KW-0479">Metal-binding</keyword>
<dbReference type="SUPFAM" id="SSF57903">
    <property type="entry name" value="FYVE/PHD zinc finger"/>
    <property type="match status" value="1"/>
</dbReference>
<gene>
    <name evidence="13" type="ORF">MEDL_52826</name>
</gene>
<dbReference type="OrthoDB" id="10037074at2759"/>
<evidence type="ECO:0000256" key="10">
    <source>
        <dbReference type="SAM" id="Coils"/>
    </source>
</evidence>
<dbReference type="GO" id="GO:0008270">
    <property type="term" value="F:zinc ion binding"/>
    <property type="evidence" value="ECO:0007669"/>
    <property type="project" value="UniProtKB-KW"/>
</dbReference>
<evidence type="ECO:0000256" key="9">
    <source>
        <dbReference type="ARBA" id="ARBA00023136"/>
    </source>
</evidence>
<evidence type="ECO:0000256" key="1">
    <source>
        <dbReference type="ARBA" id="ARBA00004141"/>
    </source>
</evidence>
<keyword evidence="9 12" id="KW-0472">Membrane</keyword>
<evidence type="ECO:0000256" key="11">
    <source>
        <dbReference type="SAM" id="MobiDB-lite"/>
    </source>
</evidence>
<keyword evidence="10" id="KW-0175">Coiled coil</keyword>
<feature type="transmembrane region" description="Helical" evidence="12">
    <location>
        <begin position="1327"/>
        <end position="1352"/>
    </location>
</feature>
<dbReference type="Pfam" id="PF04923">
    <property type="entry name" value="Ninjurin"/>
    <property type="match status" value="1"/>
</dbReference>